<evidence type="ECO:0000256" key="1">
    <source>
        <dbReference type="SAM" id="Phobius"/>
    </source>
</evidence>
<name>A0A4Q5LR85_9SPHI</name>
<keyword evidence="4" id="KW-1185">Reference proteome</keyword>
<reference evidence="3 4" key="1">
    <citation type="submission" date="2019-02" db="EMBL/GenBank/DDBJ databases">
        <title>Bacterial novel species Mucilaginibacter sp. 17JY9-4 isolated from soil.</title>
        <authorList>
            <person name="Jung H.-Y."/>
        </authorList>
    </citation>
    <scope>NUCLEOTIDE SEQUENCE [LARGE SCALE GENOMIC DNA]</scope>
    <source>
        <strain evidence="3 4">17JY9-4</strain>
    </source>
</reference>
<dbReference type="OrthoDB" id="1249483at2"/>
<evidence type="ECO:0000313" key="3">
    <source>
        <dbReference type="EMBL" id="RYU91944.1"/>
    </source>
</evidence>
<comment type="caution">
    <text evidence="3">The sequence shown here is derived from an EMBL/GenBank/DDBJ whole genome shotgun (WGS) entry which is preliminary data.</text>
</comment>
<feature type="transmembrane region" description="Helical" evidence="1">
    <location>
        <begin position="25"/>
        <end position="45"/>
    </location>
</feature>
<gene>
    <name evidence="3" type="ORF">EWM62_00445</name>
</gene>
<feature type="transmembrane region" description="Helical" evidence="1">
    <location>
        <begin position="57"/>
        <end position="76"/>
    </location>
</feature>
<dbReference type="Proteomes" id="UP000293331">
    <property type="component" value="Unassembled WGS sequence"/>
</dbReference>
<keyword evidence="1" id="KW-1133">Transmembrane helix</keyword>
<dbReference type="AlphaFoldDB" id="A0A4Q5LR85"/>
<accession>A0A4Q5LR85</accession>
<dbReference type="RefSeq" id="WP_129874674.1">
    <property type="nucleotide sequence ID" value="NZ_SEWG01000001.1"/>
</dbReference>
<evidence type="ECO:0000259" key="2">
    <source>
        <dbReference type="Pfam" id="PF14317"/>
    </source>
</evidence>
<proteinExistence type="predicted"/>
<keyword evidence="1" id="KW-0812">Transmembrane</keyword>
<evidence type="ECO:0000313" key="4">
    <source>
        <dbReference type="Proteomes" id="UP000293331"/>
    </source>
</evidence>
<organism evidence="3 4">
    <name type="scientific">Mucilaginibacter terrigena</name>
    <dbReference type="NCBI Taxonomy" id="2492395"/>
    <lineage>
        <taxon>Bacteria</taxon>
        <taxon>Pseudomonadati</taxon>
        <taxon>Bacteroidota</taxon>
        <taxon>Sphingobacteriia</taxon>
        <taxon>Sphingobacteriales</taxon>
        <taxon>Sphingobacteriaceae</taxon>
        <taxon>Mucilaginibacter</taxon>
    </lineage>
</organism>
<keyword evidence="1" id="KW-0472">Membrane</keyword>
<dbReference type="InterPro" id="IPR025588">
    <property type="entry name" value="YcxB-like_C"/>
</dbReference>
<protein>
    <submittedName>
        <fullName evidence="3">YcxB family protein</fullName>
    </submittedName>
</protein>
<sequence length="167" mass="19223">MTIKTIITFKEYLKLMYYLTYRKGWTIYVSIIGLVMFITGILSLLNISDLQADPTFALFFGAFAVIFLPISIYFSAKKNFSSNKRLQEEIEFEFAGDKMTVKGSSFSSELGLNEVFKIEEIKQWFLIYQSKQTANFISKANLSEQQINELRGIFKGLTGVKIKLKRS</sequence>
<feature type="domain" description="YcxB-like C-terminal" evidence="2">
    <location>
        <begin position="95"/>
        <end position="152"/>
    </location>
</feature>
<dbReference type="EMBL" id="SEWG01000001">
    <property type="protein sequence ID" value="RYU91944.1"/>
    <property type="molecule type" value="Genomic_DNA"/>
</dbReference>
<dbReference type="Pfam" id="PF14317">
    <property type="entry name" value="YcxB"/>
    <property type="match status" value="1"/>
</dbReference>